<comment type="similarity">
    <text evidence="2 10">Belongs to the TRM44 family.</text>
</comment>
<proteinExistence type="inferred from homology"/>
<dbReference type="PANTHER" id="PTHR21210:SF0">
    <property type="entry name" value="TRNA (URACIL-O(2)-)-METHYLTRANSFERASE-RELATED"/>
    <property type="match status" value="1"/>
</dbReference>
<comment type="catalytic activity">
    <reaction evidence="8 10">
        <text>uridine(44) in tRNA(Ser) + S-adenosyl-L-methionine = 2'-O-methyluridine(44) in tRNA(Ser) + S-adenosyl-L-homocysteine + H(+)</text>
        <dbReference type="Rhea" id="RHEA:43100"/>
        <dbReference type="Rhea" id="RHEA-COMP:10339"/>
        <dbReference type="Rhea" id="RHEA-COMP:10340"/>
        <dbReference type="ChEBI" id="CHEBI:15378"/>
        <dbReference type="ChEBI" id="CHEBI:57856"/>
        <dbReference type="ChEBI" id="CHEBI:59789"/>
        <dbReference type="ChEBI" id="CHEBI:65315"/>
        <dbReference type="ChEBI" id="CHEBI:74478"/>
        <dbReference type="EC" id="2.1.1.211"/>
    </reaction>
</comment>
<keyword evidence="9" id="KW-0862">Zinc</keyword>
<evidence type="ECO:0000256" key="9">
    <source>
        <dbReference type="PROSITE-ProRule" id="PRU00723"/>
    </source>
</evidence>
<dbReference type="InterPro" id="IPR000571">
    <property type="entry name" value="Znf_CCCH"/>
</dbReference>
<gene>
    <name evidence="13" type="ORF">Z043_110283</name>
</gene>
<accession>A0A0N8K012</accession>
<evidence type="ECO:0000313" key="14">
    <source>
        <dbReference type="Proteomes" id="UP000034805"/>
    </source>
</evidence>
<dbReference type="STRING" id="113540.ENSSFOP00015027004"/>
<dbReference type="Proteomes" id="UP000034805">
    <property type="component" value="Unassembled WGS sequence"/>
</dbReference>
<keyword evidence="9" id="KW-0863">Zinc-finger</keyword>
<evidence type="ECO:0000256" key="6">
    <source>
        <dbReference type="ARBA" id="ARBA00022691"/>
    </source>
</evidence>
<dbReference type="AlphaFoldDB" id="A0A0N8K012"/>
<reference evidence="13 14" key="1">
    <citation type="submission" date="2015-08" db="EMBL/GenBank/DDBJ databases">
        <title>The genome of the Asian arowana (Scleropages formosus).</title>
        <authorList>
            <person name="Tan M.H."/>
            <person name="Gan H.M."/>
            <person name="Croft L.J."/>
            <person name="Austin C.M."/>
        </authorList>
    </citation>
    <scope>NUCLEOTIDE SEQUENCE [LARGE SCALE GENOMIC DNA]</scope>
    <source>
        <strain evidence="13">Aro1</strain>
    </source>
</reference>
<dbReference type="InterPro" id="IPR011671">
    <property type="entry name" value="tRNA_uracil_MeTrfase"/>
</dbReference>
<feature type="region of interest" description="Disordered" evidence="11">
    <location>
        <begin position="632"/>
        <end position="658"/>
    </location>
</feature>
<evidence type="ECO:0000256" key="11">
    <source>
        <dbReference type="SAM" id="MobiDB-lite"/>
    </source>
</evidence>
<dbReference type="GO" id="GO:0030488">
    <property type="term" value="P:tRNA methylation"/>
    <property type="evidence" value="ECO:0007669"/>
    <property type="project" value="UniProtKB-UniRule"/>
</dbReference>
<evidence type="ECO:0000256" key="8">
    <source>
        <dbReference type="ARBA" id="ARBA00047957"/>
    </source>
</evidence>
<evidence type="ECO:0000256" key="5">
    <source>
        <dbReference type="ARBA" id="ARBA00022679"/>
    </source>
</evidence>
<evidence type="ECO:0000256" key="3">
    <source>
        <dbReference type="ARBA" id="ARBA00022490"/>
    </source>
</evidence>
<dbReference type="GO" id="GO:0005737">
    <property type="term" value="C:cytoplasm"/>
    <property type="evidence" value="ECO:0007669"/>
    <property type="project" value="UniProtKB-SubCell"/>
</dbReference>
<feature type="zinc finger region" description="C3H1-type" evidence="9">
    <location>
        <begin position="603"/>
        <end position="633"/>
    </location>
</feature>
<dbReference type="EMBL" id="JARO02003270">
    <property type="protein sequence ID" value="KPP70849.1"/>
    <property type="molecule type" value="Genomic_DNA"/>
</dbReference>
<dbReference type="GO" id="GO:0008270">
    <property type="term" value="F:zinc ion binding"/>
    <property type="evidence" value="ECO:0007669"/>
    <property type="project" value="UniProtKB-KW"/>
</dbReference>
<protein>
    <recommendedName>
        <fullName evidence="10">tRNA (uracil-O(2)-)-methyltransferase</fullName>
        <ecNumber evidence="10">2.1.1.211</ecNumber>
    </recommendedName>
</protein>
<keyword evidence="7 10" id="KW-0819">tRNA processing</keyword>
<keyword evidence="4 10" id="KW-0489">Methyltransferase</keyword>
<keyword evidence="3 10" id="KW-0963">Cytoplasm</keyword>
<dbReference type="GO" id="GO:0141101">
    <property type="term" value="F:tRNA(Ser) (uridine(44)-2'-O-)-methyltransferase activity"/>
    <property type="evidence" value="ECO:0007669"/>
    <property type="project" value="UniProtKB-EC"/>
</dbReference>
<evidence type="ECO:0000256" key="10">
    <source>
        <dbReference type="RuleBase" id="RU368004"/>
    </source>
</evidence>
<dbReference type="EC" id="2.1.1.211" evidence="10"/>
<comment type="function">
    <text evidence="10">Adenosyl-L-methionine (AdoMet)-dependent tRNA (uracil-O(2)-)-methyltransferase.</text>
</comment>
<comment type="caution">
    <text evidence="13">The sequence shown here is derived from an EMBL/GenBank/DDBJ whole genome shotgun (WGS) entry which is preliminary data.</text>
</comment>
<keyword evidence="5 10" id="KW-0808">Transferase</keyword>
<keyword evidence="9" id="KW-0479">Metal-binding</keyword>
<dbReference type="PANTHER" id="PTHR21210">
    <property type="entry name" value="TRNA (URACIL-O(2)-)-METHYLTRANSFERASE-RELATED"/>
    <property type="match status" value="1"/>
</dbReference>
<name>A0A0N8K012_SCLFO</name>
<feature type="non-terminal residue" evidence="13">
    <location>
        <position position="1"/>
    </location>
</feature>
<feature type="domain" description="C3H1-type" evidence="12">
    <location>
        <begin position="603"/>
        <end position="633"/>
    </location>
</feature>
<evidence type="ECO:0000256" key="1">
    <source>
        <dbReference type="ARBA" id="ARBA00004496"/>
    </source>
</evidence>
<evidence type="ECO:0000259" key="12">
    <source>
        <dbReference type="PROSITE" id="PS50103"/>
    </source>
</evidence>
<evidence type="ECO:0000256" key="4">
    <source>
        <dbReference type="ARBA" id="ARBA00022603"/>
    </source>
</evidence>
<evidence type="ECO:0000313" key="13">
    <source>
        <dbReference type="EMBL" id="KPP70849.1"/>
    </source>
</evidence>
<dbReference type="Pfam" id="PF07757">
    <property type="entry name" value="AdoMet_MTase"/>
    <property type="match status" value="1"/>
</dbReference>
<comment type="subcellular location">
    <subcellularLocation>
        <location evidence="1 10">Cytoplasm</location>
    </subcellularLocation>
</comment>
<keyword evidence="6 10" id="KW-0949">S-adenosyl-L-methionine</keyword>
<evidence type="ECO:0000256" key="7">
    <source>
        <dbReference type="ARBA" id="ARBA00022694"/>
    </source>
</evidence>
<feature type="compositionally biased region" description="Polar residues" evidence="11">
    <location>
        <begin position="646"/>
        <end position="658"/>
    </location>
</feature>
<evidence type="ECO:0000256" key="2">
    <source>
        <dbReference type="ARBA" id="ARBA00009056"/>
    </source>
</evidence>
<sequence length="658" mass="74623">RTADTECLLPAGFWSALDVWIKKPHVVNKRLCGAKEDGVREIVDSTEIEILLLSCLGGDRRDRPRLDPEQAEDVLLFLKSGEEQNFGLVEDREGHARGRWSCAVRTVIPKVNSYGSQLHKEVIVKDITQKRVTFLPFEESPDGDKVLHKSNVYQIQLKELSDDQWCVSLWALQPDCWFSDGVVYPRLTWLGSELLPRVVRWATENRLSEFKSTLSLIPIEKYGRLYQHLKDKYKEMVKVWPEVTDPEKFVYEDVAIATYLLVLWEEERIQQGTTTRQSFVDLGCGNGLLVHVLTNEGHPGKGLDVRRRKIWDMYGPQTHLEERAITPSDTCLFPNTDWLIGNHSDELTPWIPVLCARSSYSCRYFVLPCCFFDFSGKFQRRRCTVSQYREYIDFNVQVGSVCGFHVEEDCLRIPSTKRVCLIGRRRSYEPSSEAQVDAARSQYILNRPSFSTKDSIQGAGPEAAWGRGFQPRERTEVVRNCASLPRDLVDSVIQQVAFALLALTPMDSSEGAAWNQGGSLALGEVAELLDKETLRTLRKECGGLQTLLKNKHQVFRVKMSGKAPRGPEGVAVTDASSCVSSAVDSGRVTLRDWRTPKPTPPETRKTQTCWFHEHHPQGCPLEAESCAFAHGTSDLQPASRPRWKHTNTQARAHTCTVR</sequence>
<organism evidence="13 14">
    <name type="scientific">Scleropages formosus</name>
    <name type="common">Asian bonytongue</name>
    <name type="synonym">Osteoglossum formosum</name>
    <dbReference type="NCBI Taxonomy" id="113540"/>
    <lineage>
        <taxon>Eukaryota</taxon>
        <taxon>Metazoa</taxon>
        <taxon>Chordata</taxon>
        <taxon>Craniata</taxon>
        <taxon>Vertebrata</taxon>
        <taxon>Euteleostomi</taxon>
        <taxon>Actinopterygii</taxon>
        <taxon>Neopterygii</taxon>
        <taxon>Teleostei</taxon>
        <taxon>Osteoglossocephala</taxon>
        <taxon>Osteoglossomorpha</taxon>
        <taxon>Osteoglossiformes</taxon>
        <taxon>Osteoglossidae</taxon>
        <taxon>Scleropages</taxon>
    </lineage>
</organism>
<dbReference type="PROSITE" id="PS50103">
    <property type="entry name" value="ZF_C3H1"/>
    <property type="match status" value="1"/>
</dbReference>